<dbReference type="Proteomes" id="UP000298030">
    <property type="component" value="Unassembled WGS sequence"/>
</dbReference>
<protein>
    <submittedName>
        <fullName evidence="3">Aldolase</fullName>
    </submittedName>
</protein>
<dbReference type="EMBL" id="QPFP01000014">
    <property type="protein sequence ID" value="TEB32860.1"/>
    <property type="molecule type" value="Genomic_DNA"/>
</dbReference>
<feature type="non-terminal residue" evidence="3">
    <location>
        <position position="1"/>
    </location>
</feature>
<comment type="caution">
    <text evidence="3">The sequence shown here is derived from an EMBL/GenBank/DDBJ whole genome shotgun (WGS) entry which is preliminary data.</text>
</comment>
<evidence type="ECO:0000313" key="4">
    <source>
        <dbReference type="Proteomes" id="UP000298030"/>
    </source>
</evidence>
<dbReference type="UniPathway" id="UPA00115">
    <property type="reaction ID" value="UER00414"/>
</dbReference>
<dbReference type="PANTHER" id="PTHR10683">
    <property type="entry name" value="TRANSALDOLASE"/>
    <property type="match status" value="1"/>
</dbReference>
<accession>A0A4Y7TFC9</accession>
<evidence type="ECO:0000256" key="1">
    <source>
        <dbReference type="ARBA" id="ARBA00023270"/>
    </source>
</evidence>
<feature type="compositionally biased region" description="Basic and acidic residues" evidence="2">
    <location>
        <begin position="362"/>
        <end position="374"/>
    </location>
</feature>
<dbReference type="SUPFAM" id="SSF51569">
    <property type="entry name" value="Aldolase"/>
    <property type="match status" value="1"/>
</dbReference>
<feature type="region of interest" description="Disordered" evidence="2">
    <location>
        <begin position="330"/>
        <end position="384"/>
    </location>
</feature>
<proteinExistence type="predicted"/>
<keyword evidence="1" id="KW-0704">Schiff base</keyword>
<evidence type="ECO:0000313" key="3">
    <source>
        <dbReference type="EMBL" id="TEB32860.1"/>
    </source>
</evidence>
<dbReference type="AlphaFoldDB" id="A0A4Y7TFC9"/>
<reference evidence="3 4" key="1">
    <citation type="journal article" date="2019" name="Nat. Ecol. Evol.">
        <title>Megaphylogeny resolves global patterns of mushroom evolution.</title>
        <authorList>
            <person name="Varga T."/>
            <person name="Krizsan K."/>
            <person name="Foldi C."/>
            <person name="Dima B."/>
            <person name="Sanchez-Garcia M."/>
            <person name="Sanchez-Ramirez S."/>
            <person name="Szollosi G.J."/>
            <person name="Szarkandi J.G."/>
            <person name="Papp V."/>
            <person name="Albert L."/>
            <person name="Andreopoulos W."/>
            <person name="Angelini C."/>
            <person name="Antonin V."/>
            <person name="Barry K.W."/>
            <person name="Bougher N.L."/>
            <person name="Buchanan P."/>
            <person name="Buyck B."/>
            <person name="Bense V."/>
            <person name="Catcheside P."/>
            <person name="Chovatia M."/>
            <person name="Cooper J."/>
            <person name="Damon W."/>
            <person name="Desjardin D."/>
            <person name="Finy P."/>
            <person name="Geml J."/>
            <person name="Haridas S."/>
            <person name="Hughes K."/>
            <person name="Justo A."/>
            <person name="Karasinski D."/>
            <person name="Kautmanova I."/>
            <person name="Kiss B."/>
            <person name="Kocsube S."/>
            <person name="Kotiranta H."/>
            <person name="LaButti K.M."/>
            <person name="Lechner B.E."/>
            <person name="Liimatainen K."/>
            <person name="Lipzen A."/>
            <person name="Lukacs Z."/>
            <person name="Mihaltcheva S."/>
            <person name="Morgado L.N."/>
            <person name="Niskanen T."/>
            <person name="Noordeloos M.E."/>
            <person name="Ohm R.A."/>
            <person name="Ortiz-Santana B."/>
            <person name="Ovrebo C."/>
            <person name="Racz N."/>
            <person name="Riley R."/>
            <person name="Savchenko A."/>
            <person name="Shiryaev A."/>
            <person name="Soop K."/>
            <person name="Spirin V."/>
            <person name="Szebenyi C."/>
            <person name="Tomsovsky M."/>
            <person name="Tulloss R.E."/>
            <person name="Uehling J."/>
            <person name="Grigoriev I.V."/>
            <person name="Vagvolgyi C."/>
            <person name="Papp T."/>
            <person name="Martin F.M."/>
            <person name="Miettinen O."/>
            <person name="Hibbett D.S."/>
            <person name="Nagy L.G."/>
        </authorList>
    </citation>
    <scope>NUCLEOTIDE SEQUENCE [LARGE SCALE GENOMIC DNA]</scope>
    <source>
        <strain evidence="3 4">FP101781</strain>
    </source>
</reference>
<keyword evidence="4" id="KW-1185">Reference proteome</keyword>
<organism evidence="3 4">
    <name type="scientific">Coprinellus micaceus</name>
    <name type="common">Glistening ink-cap mushroom</name>
    <name type="synonym">Coprinus micaceus</name>
    <dbReference type="NCBI Taxonomy" id="71717"/>
    <lineage>
        <taxon>Eukaryota</taxon>
        <taxon>Fungi</taxon>
        <taxon>Dikarya</taxon>
        <taxon>Basidiomycota</taxon>
        <taxon>Agaricomycotina</taxon>
        <taxon>Agaricomycetes</taxon>
        <taxon>Agaricomycetidae</taxon>
        <taxon>Agaricales</taxon>
        <taxon>Agaricineae</taxon>
        <taxon>Psathyrellaceae</taxon>
        <taxon>Coprinellus</taxon>
    </lineage>
</organism>
<dbReference type="OrthoDB" id="2015515at2759"/>
<dbReference type="GO" id="GO:0006098">
    <property type="term" value="P:pentose-phosphate shunt"/>
    <property type="evidence" value="ECO:0007669"/>
    <property type="project" value="UniProtKB-UniPathway"/>
</dbReference>
<gene>
    <name evidence="3" type="ORF">FA13DRAFT_1627864</name>
</gene>
<sequence>LLYHSETLAGTWLGPVSVANLLQGGDPAFQYHVWVINRKAGQGCTRKFRMSPSPPSICVHLQRLTCDIFSWKLFEAGKASANMIEGPHVTFVDPRNFNNVSGMVDEARRRSQLFLQRGFTAENILISIPATEAGLQATRSLQKEGINVNLYLVGSFIHAVACAEVGAAAVTIHVGRILEWFERQRPAMAYHRDLKQHPGIESIQTIMAYFKLHRIRARLIGTQFRKMAEIALLANFDAVSVSTYQLDRLEWNIARCAPTEVPRDQVTFRASQARYPVELAREDGKFMNRVSRESRRMIEWTVYPELGKLGRAMQIIEDVVLGEVDAELELARNPKEPPHSRPESPSKCRDLTVGTPSSSLVRDQDPVPERRPSQPEEQDEDEVF</sequence>
<dbReference type="STRING" id="71717.A0A4Y7TFC9"/>
<dbReference type="GO" id="GO:0005975">
    <property type="term" value="P:carbohydrate metabolic process"/>
    <property type="evidence" value="ECO:0007669"/>
    <property type="project" value="InterPro"/>
</dbReference>
<name>A0A4Y7TFC9_COPMI</name>
<dbReference type="InterPro" id="IPR013785">
    <property type="entry name" value="Aldolase_TIM"/>
</dbReference>
<dbReference type="Pfam" id="PF00923">
    <property type="entry name" value="TAL_FSA"/>
    <property type="match status" value="1"/>
</dbReference>
<feature type="compositionally biased region" description="Basic and acidic residues" evidence="2">
    <location>
        <begin position="330"/>
        <end position="350"/>
    </location>
</feature>
<dbReference type="Gene3D" id="3.20.20.70">
    <property type="entry name" value="Aldolase class I"/>
    <property type="match status" value="1"/>
</dbReference>
<evidence type="ECO:0000256" key="2">
    <source>
        <dbReference type="SAM" id="MobiDB-lite"/>
    </source>
</evidence>
<dbReference type="InterPro" id="IPR001585">
    <property type="entry name" value="TAL/FSA"/>
</dbReference>